<name>A0ABS1F5R1_9PROT</name>
<dbReference type="CDD" id="cd08422">
    <property type="entry name" value="PBP2_CrgA_like"/>
    <property type="match status" value="1"/>
</dbReference>
<dbReference type="Gene3D" id="3.40.190.290">
    <property type="match status" value="1"/>
</dbReference>
<evidence type="ECO:0000256" key="1">
    <source>
        <dbReference type="ARBA" id="ARBA00009437"/>
    </source>
</evidence>
<dbReference type="PANTHER" id="PTHR30537">
    <property type="entry name" value="HTH-TYPE TRANSCRIPTIONAL REGULATOR"/>
    <property type="match status" value="1"/>
</dbReference>
<dbReference type="EMBL" id="JAENHM010000044">
    <property type="protein sequence ID" value="MBK1838708.1"/>
    <property type="molecule type" value="Genomic_DNA"/>
</dbReference>
<dbReference type="InterPro" id="IPR000847">
    <property type="entry name" value="LysR_HTH_N"/>
</dbReference>
<keyword evidence="7" id="KW-1185">Reference proteome</keyword>
<comment type="caution">
    <text evidence="6">The sequence shown here is derived from an EMBL/GenBank/DDBJ whole genome shotgun (WGS) entry which is preliminary data.</text>
</comment>
<evidence type="ECO:0000313" key="7">
    <source>
        <dbReference type="Proteomes" id="UP000652760"/>
    </source>
</evidence>
<dbReference type="InterPro" id="IPR058163">
    <property type="entry name" value="LysR-type_TF_proteobact-type"/>
</dbReference>
<evidence type="ECO:0000256" key="3">
    <source>
        <dbReference type="ARBA" id="ARBA00023125"/>
    </source>
</evidence>
<dbReference type="SUPFAM" id="SSF53850">
    <property type="entry name" value="Periplasmic binding protein-like II"/>
    <property type="match status" value="1"/>
</dbReference>
<dbReference type="InterPro" id="IPR036390">
    <property type="entry name" value="WH_DNA-bd_sf"/>
</dbReference>
<keyword evidence="3" id="KW-0238">DNA-binding</keyword>
<gene>
    <name evidence="6" type="ORF">JHL17_14915</name>
</gene>
<accession>A0ABS1F5R1</accession>
<protein>
    <submittedName>
        <fullName evidence="6">LysR family transcriptional regulator</fullName>
    </submittedName>
</protein>
<keyword evidence="2" id="KW-0805">Transcription regulation</keyword>
<evidence type="ECO:0000256" key="4">
    <source>
        <dbReference type="ARBA" id="ARBA00023163"/>
    </source>
</evidence>
<feature type="domain" description="HTH lysR-type" evidence="5">
    <location>
        <begin position="39"/>
        <end position="96"/>
    </location>
</feature>
<keyword evidence="4" id="KW-0804">Transcription</keyword>
<dbReference type="SUPFAM" id="SSF46785">
    <property type="entry name" value="Winged helix' DNA-binding domain"/>
    <property type="match status" value="1"/>
</dbReference>
<comment type="similarity">
    <text evidence="1">Belongs to the LysR transcriptional regulatory family.</text>
</comment>
<evidence type="ECO:0000256" key="2">
    <source>
        <dbReference type="ARBA" id="ARBA00023015"/>
    </source>
</evidence>
<dbReference type="InterPro" id="IPR036388">
    <property type="entry name" value="WH-like_DNA-bd_sf"/>
</dbReference>
<dbReference type="Proteomes" id="UP000652760">
    <property type="component" value="Unassembled WGS sequence"/>
</dbReference>
<dbReference type="PRINTS" id="PR00039">
    <property type="entry name" value="HTHLYSR"/>
</dbReference>
<dbReference type="PROSITE" id="PS50931">
    <property type="entry name" value="HTH_LYSR"/>
    <property type="match status" value="1"/>
</dbReference>
<dbReference type="Gene3D" id="1.10.10.10">
    <property type="entry name" value="Winged helix-like DNA-binding domain superfamily/Winged helix DNA-binding domain"/>
    <property type="match status" value="1"/>
</dbReference>
<dbReference type="PANTHER" id="PTHR30537:SF5">
    <property type="entry name" value="HTH-TYPE TRANSCRIPTIONAL ACTIVATOR TTDR-RELATED"/>
    <property type="match status" value="1"/>
</dbReference>
<sequence>MTVIEGEYGGGALATVAGAGVDLLYVERMSHDLSAIGSDRIALLETFVRIVESGSLSAAAAQLGSTQPTVSRRLQQLERLLGVRLLQRSTHRMNLTEDGTRCFERAKDLLADWQILESDVRGADDQPAGHLRVVAPHAFGQQQLVGPVAEYLRRYPRMTVEWLLHDRMPDFIGEGIDCAIRVGEILDPSVVALRLAEVPRIVVASPTLLGGRPLPQRPDELADLPWLALHTFYRDEVTLTHAGTGETARFSIRPRLSTDGLQAIRNAAILGLGVAIGSQWALVEDLAARRLVQLVPEWQAATLPVSLVYPPVRHQPARLRRFIDVMRVAVPLAFRTFQTP</sequence>
<proteinExistence type="inferred from homology"/>
<dbReference type="Pfam" id="PF03466">
    <property type="entry name" value="LysR_substrate"/>
    <property type="match status" value="1"/>
</dbReference>
<evidence type="ECO:0000259" key="5">
    <source>
        <dbReference type="PROSITE" id="PS50931"/>
    </source>
</evidence>
<dbReference type="Pfam" id="PF00126">
    <property type="entry name" value="HTH_1"/>
    <property type="match status" value="1"/>
</dbReference>
<evidence type="ECO:0000313" key="6">
    <source>
        <dbReference type="EMBL" id="MBK1838708.1"/>
    </source>
</evidence>
<dbReference type="InterPro" id="IPR005119">
    <property type="entry name" value="LysR_subst-bd"/>
</dbReference>
<organism evidence="6 7">
    <name type="scientific">Azospirillum endophyticum</name>
    <dbReference type="NCBI Taxonomy" id="2800326"/>
    <lineage>
        <taxon>Bacteria</taxon>
        <taxon>Pseudomonadati</taxon>
        <taxon>Pseudomonadota</taxon>
        <taxon>Alphaproteobacteria</taxon>
        <taxon>Rhodospirillales</taxon>
        <taxon>Azospirillaceae</taxon>
        <taxon>Azospirillum</taxon>
    </lineage>
</organism>
<reference evidence="7" key="1">
    <citation type="submission" date="2021-01" db="EMBL/GenBank/DDBJ databases">
        <title>Genome public.</title>
        <authorList>
            <person name="Liu C."/>
            <person name="Sun Q."/>
        </authorList>
    </citation>
    <scope>NUCLEOTIDE SEQUENCE [LARGE SCALE GENOMIC DNA]</scope>
    <source>
        <strain evidence="7">YIM B02556</strain>
    </source>
</reference>